<evidence type="ECO:0000313" key="12">
    <source>
        <dbReference type="Proteomes" id="UP001589683"/>
    </source>
</evidence>
<dbReference type="SUPFAM" id="SSF160240">
    <property type="entry name" value="Cation efflux protein cytoplasmic domain-like"/>
    <property type="match status" value="1"/>
</dbReference>
<evidence type="ECO:0000256" key="2">
    <source>
        <dbReference type="ARBA" id="ARBA00008114"/>
    </source>
</evidence>
<protein>
    <submittedName>
        <fullName evidence="11">Cation diffusion facilitator family transporter</fullName>
    </submittedName>
</protein>
<comment type="caution">
    <text evidence="11">The sequence shown here is derived from an EMBL/GenBank/DDBJ whole genome shotgun (WGS) entry which is preliminary data.</text>
</comment>
<dbReference type="InterPro" id="IPR027469">
    <property type="entry name" value="Cation_efflux_TMD_sf"/>
</dbReference>
<dbReference type="InterPro" id="IPR036837">
    <property type="entry name" value="Cation_efflux_CTD_sf"/>
</dbReference>
<evidence type="ECO:0000259" key="10">
    <source>
        <dbReference type="Pfam" id="PF16916"/>
    </source>
</evidence>
<dbReference type="InterPro" id="IPR058533">
    <property type="entry name" value="Cation_efflux_TM"/>
</dbReference>
<feature type="transmembrane region" description="Helical" evidence="8">
    <location>
        <begin position="190"/>
        <end position="207"/>
    </location>
</feature>
<dbReference type="Gene3D" id="3.30.70.1350">
    <property type="entry name" value="Cation efflux protein, cytoplasmic domain"/>
    <property type="match status" value="1"/>
</dbReference>
<comment type="similarity">
    <text evidence="2">Belongs to the cation diffusion facilitator (CDF) transporter (TC 2.A.4) family.</text>
</comment>
<dbReference type="Pfam" id="PF01545">
    <property type="entry name" value="Cation_efflux"/>
    <property type="match status" value="1"/>
</dbReference>
<evidence type="ECO:0000256" key="4">
    <source>
        <dbReference type="ARBA" id="ARBA00022475"/>
    </source>
</evidence>
<keyword evidence="5 8" id="KW-0812">Transmembrane</keyword>
<accession>A0ABV5JAW8</accession>
<dbReference type="EMBL" id="JBHMEA010000007">
    <property type="protein sequence ID" value="MFB9230484.1"/>
    <property type="molecule type" value="Genomic_DNA"/>
</dbReference>
<dbReference type="NCBIfam" id="TIGR01297">
    <property type="entry name" value="CDF"/>
    <property type="match status" value="1"/>
</dbReference>
<dbReference type="RefSeq" id="WP_213887616.1">
    <property type="nucleotide sequence ID" value="NZ_JAGFNU010000001.1"/>
</dbReference>
<feature type="transmembrane region" description="Helical" evidence="8">
    <location>
        <begin position="42"/>
        <end position="67"/>
    </location>
</feature>
<evidence type="ECO:0000256" key="3">
    <source>
        <dbReference type="ARBA" id="ARBA00022448"/>
    </source>
</evidence>
<feature type="domain" description="Cation efflux protein cytoplasmic" evidence="10">
    <location>
        <begin position="222"/>
        <end position="295"/>
    </location>
</feature>
<dbReference type="Pfam" id="PF16916">
    <property type="entry name" value="ZT_dimer"/>
    <property type="match status" value="1"/>
</dbReference>
<dbReference type="PANTHER" id="PTHR43840:SF41">
    <property type="entry name" value="CATION-EFFLUX PUMP FIEF"/>
    <property type="match status" value="1"/>
</dbReference>
<dbReference type="PANTHER" id="PTHR43840">
    <property type="entry name" value="MITOCHONDRIAL METAL TRANSPORTER 1-RELATED"/>
    <property type="match status" value="1"/>
</dbReference>
<feature type="transmembrane region" description="Helical" evidence="8">
    <location>
        <begin position="87"/>
        <end position="108"/>
    </location>
</feature>
<keyword evidence="6 8" id="KW-1133">Transmembrane helix</keyword>
<evidence type="ECO:0000256" key="5">
    <source>
        <dbReference type="ARBA" id="ARBA00022692"/>
    </source>
</evidence>
<dbReference type="Proteomes" id="UP001589683">
    <property type="component" value="Unassembled WGS sequence"/>
</dbReference>
<sequence>MKNAIDPHKQRLKLSLSAGALSVSVALVLVFLKVWALRETGALSIAASAADSALDLIVSLAGLTAIIYAARPPDEDHAFGHTSAEDLVALGQAVFILISAGAICWAAISRLTSESPVQLNAEGRGMVVMIISISLTVLLLLWQRHVVRRTSNAVVQADSVHYLADLIPSIGALVSLWVSSRYGFASLDSFVALGAAGLLFFGGTRIGKKAWDALMDRNADLELIAAIEAIITNWPGVLGYHDLKSRTAGSKVYINLHLELDGDLSLKDAHAIGAALKRDIISRYPEVDLIIHKDPV</sequence>
<dbReference type="Gene3D" id="1.20.1510.10">
    <property type="entry name" value="Cation efflux protein transmembrane domain"/>
    <property type="match status" value="1"/>
</dbReference>
<keyword evidence="7 8" id="KW-0472">Membrane</keyword>
<feature type="transmembrane region" description="Helical" evidence="8">
    <location>
        <begin position="162"/>
        <end position="184"/>
    </location>
</feature>
<evidence type="ECO:0000256" key="1">
    <source>
        <dbReference type="ARBA" id="ARBA00004141"/>
    </source>
</evidence>
<keyword evidence="12" id="KW-1185">Reference proteome</keyword>
<evidence type="ECO:0000256" key="6">
    <source>
        <dbReference type="ARBA" id="ARBA00022989"/>
    </source>
</evidence>
<evidence type="ECO:0000313" key="11">
    <source>
        <dbReference type="EMBL" id="MFB9230484.1"/>
    </source>
</evidence>
<comment type="subcellular location">
    <subcellularLocation>
        <location evidence="1">Membrane</location>
        <topology evidence="1">Multi-pass membrane protein</topology>
    </subcellularLocation>
</comment>
<feature type="transmembrane region" description="Helical" evidence="8">
    <location>
        <begin position="12"/>
        <end position="36"/>
    </location>
</feature>
<evidence type="ECO:0000259" key="9">
    <source>
        <dbReference type="Pfam" id="PF01545"/>
    </source>
</evidence>
<evidence type="ECO:0000256" key="8">
    <source>
        <dbReference type="SAM" id="Phobius"/>
    </source>
</evidence>
<gene>
    <name evidence="11" type="ORF">ACFFUT_01630</name>
</gene>
<feature type="transmembrane region" description="Helical" evidence="8">
    <location>
        <begin position="123"/>
        <end position="142"/>
    </location>
</feature>
<keyword evidence="4" id="KW-1003">Cell membrane</keyword>
<dbReference type="InterPro" id="IPR050291">
    <property type="entry name" value="CDF_Transporter"/>
</dbReference>
<proteinExistence type="inferred from homology"/>
<reference evidence="11 12" key="1">
    <citation type="submission" date="2024-09" db="EMBL/GenBank/DDBJ databases">
        <authorList>
            <person name="Sun Q."/>
            <person name="Mori K."/>
        </authorList>
    </citation>
    <scope>NUCLEOTIDE SEQUENCE [LARGE SCALE GENOMIC DNA]</scope>
    <source>
        <strain evidence="11 12">CECT 8726</strain>
    </source>
</reference>
<evidence type="ECO:0000256" key="7">
    <source>
        <dbReference type="ARBA" id="ARBA00023136"/>
    </source>
</evidence>
<dbReference type="InterPro" id="IPR002524">
    <property type="entry name" value="Cation_efflux"/>
</dbReference>
<feature type="domain" description="Cation efflux protein transmembrane" evidence="9">
    <location>
        <begin position="21"/>
        <end position="215"/>
    </location>
</feature>
<name>A0ABV5JAW8_9RHOB</name>
<dbReference type="SUPFAM" id="SSF161111">
    <property type="entry name" value="Cation efflux protein transmembrane domain-like"/>
    <property type="match status" value="1"/>
</dbReference>
<dbReference type="InterPro" id="IPR027470">
    <property type="entry name" value="Cation_efflux_CTD"/>
</dbReference>
<keyword evidence="3" id="KW-0813">Transport</keyword>
<organism evidence="11 12">
    <name type="scientific">Pseudohalocynthiibacter aestuariivivens</name>
    <dbReference type="NCBI Taxonomy" id="1591409"/>
    <lineage>
        <taxon>Bacteria</taxon>
        <taxon>Pseudomonadati</taxon>
        <taxon>Pseudomonadota</taxon>
        <taxon>Alphaproteobacteria</taxon>
        <taxon>Rhodobacterales</taxon>
        <taxon>Paracoccaceae</taxon>
        <taxon>Pseudohalocynthiibacter</taxon>
    </lineage>
</organism>